<gene>
    <name evidence="2" type="ORF">GQ55_5G498500</name>
</gene>
<organism evidence="2 3">
    <name type="scientific">Panicum hallii var. hallii</name>
    <dbReference type="NCBI Taxonomy" id="1504633"/>
    <lineage>
        <taxon>Eukaryota</taxon>
        <taxon>Viridiplantae</taxon>
        <taxon>Streptophyta</taxon>
        <taxon>Embryophyta</taxon>
        <taxon>Tracheophyta</taxon>
        <taxon>Spermatophyta</taxon>
        <taxon>Magnoliopsida</taxon>
        <taxon>Liliopsida</taxon>
        <taxon>Poales</taxon>
        <taxon>Poaceae</taxon>
        <taxon>PACMAD clade</taxon>
        <taxon>Panicoideae</taxon>
        <taxon>Panicodae</taxon>
        <taxon>Paniceae</taxon>
        <taxon>Panicinae</taxon>
        <taxon>Panicum</taxon>
        <taxon>Panicum sect. Panicum</taxon>
    </lineage>
</organism>
<keyword evidence="1" id="KW-1133">Transmembrane helix</keyword>
<reference evidence="2 3" key="1">
    <citation type="submission" date="2018-04" db="EMBL/GenBank/DDBJ databases">
        <title>WGS assembly of Panicum hallii var. hallii HAL2.</title>
        <authorList>
            <person name="Lovell J."/>
            <person name="Jenkins J."/>
            <person name="Lowry D."/>
            <person name="Mamidi S."/>
            <person name="Sreedasyam A."/>
            <person name="Weng X."/>
            <person name="Barry K."/>
            <person name="Bonette J."/>
            <person name="Campitelli B."/>
            <person name="Daum C."/>
            <person name="Gordon S."/>
            <person name="Gould B."/>
            <person name="Lipzen A."/>
            <person name="MacQueen A."/>
            <person name="Palacio-Mejia J."/>
            <person name="Plott C."/>
            <person name="Shakirov E."/>
            <person name="Shu S."/>
            <person name="Yoshinaga Y."/>
            <person name="Zane M."/>
            <person name="Rokhsar D."/>
            <person name="Grimwood J."/>
            <person name="Schmutz J."/>
            <person name="Juenger T."/>
        </authorList>
    </citation>
    <scope>NUCLEOTIDE SEQUENCE [LARGE SCALE GENOMIC DNA]</scope>
    <source>
        <strain evidence="3">cv. HAL2</strain>
    </source>
</reference>
<dbReference type="Gramene" id="PUZ58305">
    <property type="protein sequence ID" value="PUZ58305"/>
    <property type="gene ID" value="GQ55_5G498500"/>
</dbReference>
<feature type="transmembrane region" description="Helical" evidence="1">
    <location>
        <begin position="12"/>
        <end position="41"/>
    </location>
</feature>
<name>A0A2T7DRV1_9POAL</name>
<protein>
    <submittedName>
        <fullName evidence="2">Uncharacterized protein</fullName>
    </submittedName>
</protein>
<proteinExistence type="predicted"/>
<keyword evidence="3" id="KW-1185">Reference proteome</keyword>
<accession>A0A2T7DRV1</accession>
<sequence length="49" mass="5474">MLSGVVVRPFYYYCYVLNFLLTAHIPIIMLGILFVLAILVVNSGLVGEQ</sequence>
<evidence type="ECO:0000313" key="3">
    <source>
        <dbReference type="Proteomes" id="UP000244336"/>
    </source>
</evidence>
<evidence type="ECO:0000313" key="2">
    <source>
        <dbReference type="EMBL" id="PUZ58305.1"/>
    </source>
</evidence>
<evidence type="ECO:0000256" key="1">
    <source>
        <dbReference type="SAM" id="Phobius"/>
    </source>
</evidence>
<dbReference type="AlphaFoldDB" id="A0A2T7DRV1"/>
<dbReference type="EMBL" id="CM009753">
    <property type="protein sequence ID" value="PUZ58305.1"/>
    <property type="molecule type" value="Genomic_DNA"/>
</dbReference>
<keyword evidence="1" id="KW-0812">Transmembrane</keyword>
<keyword evidence="1" id="KW-0472">Membrane</keyword>
<dbReference type="Proteomes" id="UP000244336">
    <property type="component" value="Chromosome 5"/>
</dbReference>